<sequence>MRIQPRQHLLEIWEALIRSSYVKDESSKESHWAWGGADSDDSVYDTQQLLCLMFPAAEVPAFALETPDETIDAVVGVLAPFGTAIQIPRVLTRILTSYLERHSDTDGNPRFAGGGYFVSDTGESPSEEQRTLDVTESFALSITLTLAILGFARKFREGLRSKSYIAEAEKLEALASKRLTAAMVGLLRSFTVNAFEAESPEGRLLLASMNETNLPTRRLVEELRRELRDVNAGLRDLTIGSGREAELEGQTTLFECGWSWGVIDGAPEIVDATAGGTQRPGVAQDAPYLYFTTVALDGIADLFSTRTRVLGLLDAEQRRLADSLQLRWEMTQRYWAKLATFGVGDRWPLESMPWNTTDAEHSDYFSLLVSAIVTRDMVERRASDERLSRLGRVLAELAKRGRVTERAEGADPAVRLHSPGLRVGLGGADKVGGPQLYWQVSDFGAVLLKRIVRIAALIDDVELRDELLRLGDRVWDHLVQRRLSAGAFKDLWDEPSNVYAQLGEGHSLTASWHHTIRVVESLVGAAELVRSDPPRSEFMIRQAQHSISEAEHLYDQELLDGGAESGKSIRDLLQTVHANLLRAKEIQYERPASAVAIVQKVLRELDRLAAARQDAKGR</sequence>
<dbReference type="RefSeq" id="WP_184785221.1">
    <property type="nucleotide sequence ID" value="NZ_BONT01000063.1"/>
</dbReference>
<organism evidence="1 2">
    <name type="scientific">Phytomonospora endophytica</name>
    <dbReference type="NCBI Taxonomy" id="714109"/>
    <lineage>
        <taxon>Bacteria</taxon>
        <taxon>Bacillati</taxon>
        <taxon>Actinomycetota</taxon>
        <taxon>Actinomycetes</taxon>
        <taxon>Micromonosporales</taxon>
        <taxon>Micromonosporaceae</taxon>
        <taxon>Phytomonospora</taxon>
    </lineage>
</organism>
<accession>A0A841F7W6</accession>
<dbReference type="EMBL" id="JACHGT010000001">
    <property type="protein sequence ID" value="MBB6032306.1"/>
    <property type="molecule type" value="Genomic_DNA"/>
</dbReference>
<keyword evidence="2" id="KW-1185">Reference proteome</keyword>
<dbReference type="InterPro" id="IPR049777">
    <property type="entry name" value="SCO2524-like"/>
</dbReference>
<name>A0A841F7W6_9ACTN</name>
<proteinExistence type="predicted"/>
<protein>
    <submittedName>
        <fullName evidence="1">Uncharacterized protein</fullName>
    </submittedName>
</protein>
<comment type="caution">
    <text evidence="1">The sequence shown here is derived from an EMBL/GenBank/DDBJ whole genome shotgun (WGS) entry which is preliminary data.</text>
</comment>
<dbReference type="Proteomes" id="UP000548476">
    <property type="component" value="Unassembled WGS sequence"/>
</dbReference>
<evidence type="ECO:0000313" key="2">
    <source>
        <dbReference type="Proteomes" id="UP000548476"/>
    </source>
</evidence>
<dbReference type="NCBIfam" id="NF040567">
    <property type="entry name" value="SCO2524_fam"/>
    <property type="match status" value="1"/>
</dbReference>
<dbReference type="AlphaFoldDB" id="A0A841F7W6"/>
<gene>
    <name evidence="1" type="ORF">HNR73_000148</name>
</gene>
<evidence type="ECO:0000313" key="1">
    <source>
        <dbReference type="EMBL" id="MBB6032306.1"/>
    </source>
</evidence>
<reference evidence="1 2" key="1">
    <citation type="submission" date="2020-08" db="EMBL/GenBank/DDBJ databases">
        <title>Genomic Encyclopedia of Type Strains, Phase IV (KMG-IV): sequencing the most valuable type-strain genomes for metagenomic binning, comparative biology and taxonomic classification.</title>
        <authorList>
            <person name="Goeker M."/>
        </authorList>
    </citation>
    <scope>NUCLEOTIDE SEQUENCE [LARGE SCALE GENOMIC DNA]</scope>
    <source>
        <strain evidence="1 2">YIM 65646</strain>
    </source>
</reference>